<proteinExistence type="predicted"/>
<protein>
    <submittedName>
        <fullName evidence="1">Uncharacterized protein</fullName>
    </submittedName>
</protein>
<gene>
    <name evidence="1" type="ORF">FSC09_14585</name>
</gene>
<dbReference type="AlphaFoldDB" id="A0A6C0YMM8"/>
<evidence type="ECO:0000313" key="2">
    <source>
        <dbReference type="Proteomes" id="UP000503440"/>
    </source>
</evidence>
<dbReference type="RefSeq" id="WP_075167667.1">
    <property type="nucleotide sequence ID" value="NZ_CP044445.1"/>
</dbReference>
<accession>A0A6C0YMM8</accession>
<sequence length="90" mass="9539">MHSKQLGMAVCMGLLMSSAWAEPPLQPGDTLESLSQVRITTTLQPAVSAEEAAQVALIDAIEEQQSEQTTEMAVSQDDALVAEIDPVEGV</sequence>
<reference evidence="1 2" key="1">
    <citation type="submission" date="2019-09" db="EMBL/GenBank/DDBJ databases">
        <title>Non-baumannii Acinetobacter spp. carrying blaNDM-1 isolated in China.</title>
        <authorList>
            <person name="Cui C."/>
            <person name="Chen C."/>
            <person name="Sun J."/>
            <person name="Liu Y."/>
        </authorList>
    </citation>
    <scope>NUCLEOTIDE SEQUENCE [LARGE SCALE GENOMIC DNA]</scope>
    <source>
        <strain evidence="1 2">B18</strain>
    </source>
</reference>
<evidence type="ECO:0000313" key="1">
    <source>
        <dbReference type="EMBL" id="QIC71534.1"/>
    </source>
</evidence>
<organism evidence="1 2">
    <name type="scientific">Acinetobacter indicus</name>
    <dbReference type="NCBI Taxonomy" id="756892"/>
    <lineage>
        <taxon>Bacteria</taxon>
        <taxon>Pseudomonadati</taxon>
        <taxon>Pseudomonadota</taxon>
        <taxon>Gammaproteobacteria</taxon>
        <taxon>Moraxellales</taxon>
        <taxon>Moraxellaceae</taxon>
        <taxon>Acinetobacter</taxon>
    </lineage>
</organism>
<dbReference type="Proteomes" id="UP000503440">
    <property type="component" value="Chromosome"/>
</dbReference>
<dbReference type="EMBL" id="CP044455">
    <property type="protein sequence ID" value="QIC71534.1"/>
    <property type="molecule type" value="Genomic_DNA"/>
</dbReference>
<name>A0A6C0YMM8_9GAMM</name>